<feature type="domain" description="Methyltransferase type 11" evidence="4">
    <location>
        <begin position="36"/>
        <end position="123"/>
    </location>
</feature>
<proteinExistence type="inferred from homology"/>
<evidence type="ECO:0000256" key="3">
    <source>
        <dbReference type="ARBA" id="ARBA00022679"/>
    </source>
</evidence>
<dbReference type="Proteomes" id="UP001501343">
    <property type="component" value="Unassembled WGS sequence"/>
</dbReference>
<dbReference type="InterPro" id="IPR051052">
    <property type="entry name" value="Diverse_substrate_MTase"/>
</dbReference>
<evidence type="ECO:0000256" key="2">
    <source>
        <dbReference type="ARBA" id="ARBA00022603"/>
    </source>
</evidence>
<dbReference type="EMBL" id="BAAAOF010000009">
    <property type="protein sequence ID" value="GAA1939636.1"/>
    <property type="molecule type" value="Genomic_DNA"/>
</dbReference>
<dbReference type="CDD" id="cd02440">
    <property type="entry name" value="AdoMet_MTases"/>
    <property type="match status" value="1"/>
</dbReference>
<evidence type="ECO:0000313" key="6">
    <source>
        <dbReference type="Proteomes" id="UP001501343"/>
    </source>
</evidence>
<dbReference type="PANTHER" id="PTHR44942">
    <property type="entry name" value="METHYLTRANSF_11 DOMAIN-CONTAINING PROTEIN"/>
    <property type="match status" value="1"/>
</dbReference>
<name>A0ABN2PZU9_9MICO</name>
<dbReference type="Pfam" id="PF08241">
    <property type="entry name" value="Methyltransf_11"/>
    <property type="match status" value="1"/>
</dbReference>
<dbReference type="InterPro" id="IPR029063">
    <property type="entry name" value="SAM-dependent_MTases_sf"/>
</dbReference>
<evidence type="ECO:0000259" key="4">
    <source>
        <dbReference type="Pfam" id="PF08241"/>
    </source>
</evidence>
<reference evidence="5 6" key="1">
    <citation type="journal article" date="2019" name="Int. J. Syst. Evol. Microbiol.">
        <title>The Global Catalogue of Microorganisms (GCM) 10K type strain sequencing project: providing services to taxonomists for standard genome sequencing and annotation.</title>
        <authorList>
            <consortium name="The Broad Institute Genomics Platform"/>
            <consortium name="The Broad Institute Genome Sequencing Center for Infectious Disease"/>
            <person name="Wu L."/>
            <person name="Ma J."/>
        </authorList>
    </citation>
    <scope>NUCLEOTIDE SEQUENCE [LARGE SCALE GENOMIC DNA]</scope>
    <source>
        <strain evidence="5 6">JCM 14900</strain>
    </source>
</reference>
<accession>A0ABN2PZU9</accession>
<comment type="similarity">
    <text evidence="1">Belongs to the methyltransferase superfamily.</text>
</comment>
<evidence type="ECO:0000256" key="1">
    <source>
        <dbReference type="ARBA" id="ARBA00008361"/>
    </source>
</evidence>
<dbReference type="GO" id="GO:0032259">
    <property type="term" value="P:methylation"/>
    <property type="evidence" value="ECO:0007669"/>
    <property type="project" value="UniProtKB-KW"/>
</dbReference>
<dbReference type="RefSeq" id="WP_248151183.1">
    <property type="nucleotide sequence ID" value="NZ_BAAAOF010000009.1"/>
</dbReference>
<dbReference type="GO" id="GO:0008168">
    <property type="term" value="F:methyltransferase activity"/>
    <property type="evidence" value="ECO:0007669"/>
    <property type="project" value="UniProtKB-KW"/>
</dbReference>
<sequence>MPPTSTRSRRYATARPTYPAAVVEFLVPDDAAIVADVGAGTGLFARLLVRPGRSVVAIEPSAAMLDELRAAVPEAVALQGTGERMPVAAASIDAVVFAQAWHWVDVPAATAEVARVLRPGGTLGLVWNLRVERVPWVRALGTAMRADGDHYRGGEVDAEVDAPFGEPGRLSVEWMRETTRDEILADVRSRSYFALLSSTEQAQVLDDVRAVLPDEERIALPYVTAAFRYIRPN</sequence>
<dbReference type="PANTHER" id="PTHR44942:SF4">
    <property type="entry name" value="METHYLTRANSFERASE TYPE 11 DOMAIN-CONTAINING PROTEIN"/>
    <property type="match status" value="1"/>
</dbReference>
<dbReference type="InterPro" id="IPR013216">
    <property type="entry name" value="Methyltransf_11"/>
</dbReference>
<dbReference type="Gene3D" id="3.40.50.150">
    <property type="entry name" value="Vaccinia Virus protein VP39"/>
    <property type="match status" value="1"/>
</dbReference>
<comment type="caution">
    <text evidence="5">The sequence shown here is derived from an EMBL/GenBank/DDBJ whole genome shotgun (WGS) entry which is preliminary data.</text>
</comment>
<dbReference type="SUPFAM" id="SSF53335">
    <property type="entry name" value="S-adenosyl-L-methionine-dependent methyltransferases"/>
    <property type="match status" value="1"/>
</dbReference>
<gene>
    <name evidence="5" type="ORF">GCM10009775_34510</name>
</gene>
<keyword evidence="2 5" id="KW-0489">Methyltransferase</keyword>
<keyword evidence="3" id="KW-0808">Transferase</keyword>
<organism evidence="5 6">
    <name type="scientific">Microbacterium aoyamense</name>
    <dbReference type="NCBI Taxonomy" id="344166"/>
    <lineage>
        <taxon>Bacteria</taxon>
        <taxon>Bacillati</taxon>
        <taxon>Actinomycetota</taxon>
        <taxon>Actinomycetes</taxon>
        <taxon>Micrococcales</taxon>
        <taxon>Microbacteriaceae</taxon>
        <taxon>Microbacterium</taxon>
    </lineage>
</organism>
<evidence type="ECO:0000313" key="5">
    <source>
        <dbReference type="EMBL" id="GAA1939636.1"/>
    </source>
</evidence>
<keyword evidence="6" id="KW-1185">Reference proteome</keyword>
<protein>
    <submittedName>
        <fullName evidence="5">Class I SAM-dependent methyltransferase</fullName>
    </submittedName>
</protein>